<reference evidence="19" key="1">
    <citation type="journal article" date="2009" name="FEBS J.">
        <title>Plasticity of laccase generated by homeologous recombination in yeast.</title>
        <authorList>
            <person name="Cusano A.M."/>
            <person name="Mekmouche Y."/>
            <person name="Meglecz E."/>
            <person name="Tron T."/>
        </authorList>
    </citation>
    <scope>NUCLEOTIDE SEQUENCE</scope>
</reference>
<organism evidence="19">
    <name type="scientific">Trametes sp. C30</name>
    <dbReference type="NCBI Taxonomy" id="191221"/>
    <lineage>
        <taxon>Eukaryota</taxon>
        <taxon>Fungi</taxon>
        <taxon>Dikarya</taxon>
        <taxon>Basidiomycota</taxon>
        <taxon>Agaricomycotina</taxon>
        <taxon>Agaricomycetes</taxon>
        <taxon>Polyporales</taxon>
        <taxon>Polyporaceae</taxon>
        <taxon>Trametes</taxon>
    </lineage>
</organism>
<dbReference type="InterPro" id="IPR045087">
    <property type="entry name" value="Cu-oxidase_fam"/>
</dbReference>
<feature type="chain" id="PRO_5002911288" description="laccase" evidence="15">
    <location>
        <begin position="22"/>
        <end position="519"/>
    </location>
</feature>
<dbReference type="FunFam" id="2.60.40.420:FF:000125">
    <property type="entry name" value="Laccase 2"/>
    <property type="match status" value="1"/>
</dbReference>
<dbReference type="AlphaFoldDB" id="C1KDZ8"/>
<evidence type="ECO:0000256" key="6">
    <source>
        <dbReference type="ARBA" id="ARBA00022525"/>
    </source>
</evidence>
<evidence type="ECO:0000256" key="15">
    <source>
        <dbReference type="SAM" id="SignalP"/>
    </source>
</evidence>
<protein>
    <recommendedName>
        <fullName evidence="5">laccase</fullName>
        <ecNumber evidence="5">1.10.3.2</ecNumber>
    </recommendedName>
</protein>
<dbReference type="FunFam" id="2.60.40.420:FF:000112">
    <property type="entry name" value="Laccase B"/>
    <property type="match status" value="1"/>
</dbReference>
<feature type="signal peptide" evidence="15">
    <location>
        <begin position="1"/>
        <end position="21"/>
    </location>
</feature>
<dbReference type="EC" id="1.10.3.2" evidence="5"/>
<feature type="domain" description="Plastocyanin-like" evidence="18">
    <location>
        <begin position="33"/>
        <end position="151"/>
    </location>
</feature>
<evidence type="ECO:0000256" key="11">
    <source>
        <dbReference type="ARBA" id="ARBA00023008"/>
    </source>
</evidence>
<name>C1KDZ8_9APHY</name>
<dbReference type="FunFam" id="2.60.40.420:FF:000045">
    <property type="entry name" value="Laccase 2"/>
    <property type="match status" value="1"/>
</dbReference>
<evidence type="ECO:0000256" key="10">
    <source>
        <dbReference type="ARBA" id="ARBA00023002"/>
    </source>
</evidence>
<dbReference type="GO" id="GO:0046274">
    <property type="term" value="P:lignin catabolic process"/>
    <property type="evidence" value="ECO:0007669"/>
    <property type="project" value="UniProtKB-KW"/>
</dbReference>
<dbReference type="CDD" id="cd13856">
    <property type="entry name" value="CuRO_1_Tv-LCC_like"/>
    <property type="match status" value="1"/>
</dbReference>
<keyword evidence="11" id="KW-0186">Copper</keyword>
<dbReference type="CAZy" id="AA1">
    <property type="family name" value="Auxiliary Activities 1"/>
</dbReference>
<dbReference type="PROSITE" id="PS00079">
    <property type="entry name" value="MULTICOPPER_OXIDASE1"/>
    <property type="match status" value="1"/>
</dbReference>
<dbReference type="GO" id="GO:0052716">
    <property type="term" value="F:hydroquinone:oxygen oxidoreductase activity"/>
    <property type="evidence" value="ECO:0007669"/>
    <property type="project" value="UniProtKB-EC"/>
</dbReference>
<comment type="similarity">
    <text evidence="4">Belongs to the multicopper oxidase family.</text>
</comment>
<evidence type="ECO:0000259" key="18">
    <source>
        <dbReference type="Pfam" id="PF07732"/>
    </source>
</evidence>
<dbReference type="Gene3D" id="2.60.40.420">
    <property type="entry name" value="Cupredoxins - blue copper proteins"/>
    <property type="match status" value="3"/>
</dbReference>
<evidence type="ECO:0000256" key="9">
    <source>
        <dbReference type="ARBA" id="ARBA00022737"/>
    </source>
</evidence>
<evidence type="ECO:0000256" key="13">
    <source>
        <dbReference type="ARBA" id="ARBA00023180"/>
    </source>
</evidence>
<dbReference type="InterPro" id="IPR001117">
    <property type="entry name" value="Cu-oxidase_2nd"/>
</dbReference>
<feature type="domain" description="Plastocyanin-like" evidence="17">
    <location>
        <begin position="366"/>
        <end position="491"/>
    </location>
</feature>
<evidence type="ECO:0000256" key="5">
    <source>
        <dbReference type="ARBA" id="ARBA00012297"/>
    </source>
</evidence>
<dbReference type="InterPro" id="IPR011707">
    <property type="entry name" value="Cu-oxidase-like_N"/>
</dbReference>
<comment type="catalytic activity">
    <reaction evidence="1">
        <text>4 hydroquinone + O2 = 4 benzosemiquinone + 2 H2O</text>
        <dbReference type="Rhea" id="RHEA:11276"/>
        <dbReference type="ChEBI" id="CHEBI:15377"/>
        <dbReference type="ChEBI" id="CHEBI:15379"/>
        <dbReference type="ChEBI" id="CHEBI:17594"/>
        <dbReference type="ChEBI" id="CHEBI:17977"/>
        <dbReference type="EC" id="1.10.3.2"/>
    </reaction>
</comment>
<dbReference type="SUPFAM" id="SSF49503">
    <property type="entry name" value="Cupredoxins"/>
    <property type="match status" value="3"/>
</dbReference>
<sequence length="519" mass="56116">MANFRSLLSYITLSLVASAYAALGPVADLVISNAAIAPDGFTRDAIVVNGVFPGPLIQAQKGDRFQLNVVDQLTNHTMLKSTSIHWHGFFQHGTNWADGPAFINQCPIASGNSFLYDFQVPDQAGTFWYHSHLSTQYCDGLRGPMVVYDPQDPNLDLYDIDDESTVITLSDWYHVAAKLGARFPPGSDSTVINGFGRSPTTLNADLAVVSVTQGKRYRFRLVSLACDPNFTFSIQDHNMTIIEVDGVNVEPVTVDSIQIFAGQRYSFVLTANQDIGNYWIQAVPNTGTVTTDGGVNSAILRYDTADPIEPDAADPTSSIPLVETDLVPLENLAAPGDPTVGGVDLAMNLEFDFNGTWFFINGEPFVPPSVPVLLQIMSGAQSAADLLPSGSVYTLPANSTIEISFPMNTTAAPGAPHPFHLHGHTFYVVRSAGSTEYNYVNPPQRDTVSTGTDGDNVTIRFTTNNPGPWFLHCHIDFHLDAGFAVVLAEDTPDIKAVNPVPKAWEDLCPTFNALAPGDT</sequence>
<dbReference type="EMBL" id="FJ817451">
    <property type="protein sequence ID" value="ACO53434.1"/>
    <property type="molecule type" value="mRNA"/>
</dbReference>
<dbReference type="InterPro" id="IPR033138">
    <property type="entry name" value="Cu_oxidase_CS"/>
</dbReference>
<evidence type="ECO:0000313" key="19">
    <source>
        <dbReference type="EMBL" id="ACO53434.1"/>
    </source>
</evidence>
<keyword evidence="14" id="KW-0439">Lignin degradation</keyword>
<keyword evidence="12" id="KW-1015">Disulfide bond</keyword>
<comment type="subcellular location">
    <subcellularLocation>
        <location evidence="3">Secreted</location>
    </subcellularLocation>
</comment>
<comment type="cofactor">
    <cofactor evidence="2">
        <name>Cu cation</name>
        <dbReference type="ChEBI" id="CHEBI:23378"/>
    </cofactor>
</comment>
<keyword evidence="10 19" id="KW-0560">Oxidoreductase</keyword>
<feature type="domain" description="Plastocyanin-like" evidence="16">
    <location>
        <begin position="163"/>
        <end position="304"/>
    </location>
</feature>
<gene>
    <name evidence="19" type="primary">lac535</name>
</gene>
<dbReference type="Pfam" id="PF07731">
    <property type="entry name" value="Cu-oxidase_2"/>
    <property type="match status" value="1"/>
</dbReference>
<keyword evidence="7" id="KW-0479">Metal-binding</keyword>
<keyword evidence="13" id="KW-0325">Glycoprotein</keyword>
<dbReference type="GO" id="GO:0005576">
    <property type="term" value="C:extracellular region"/>
    <property type="evidence" value="ECO:0007669"/>
    <property type="project" value="UniProtKB-SubCell"/>
</dbReference>
<keyword evidence="8 15" id="KW-0732">Signal</keyword>
<evidence type="ECO:0000256" key="8">
    <source>
        <dbReference type="ARBA" id="ARBA00022729"/>
    </source>
</evidence>
<evidence type="ECO:0000256" key="12">
    <source>
        <dbReference type="ARBA" id="ARBA00023157"/>
    </source>
</evidence>
<evidence type="ECO:0000259" key="16">
    <source>
        <dbReference type="Pfam" id="PF00394"/>
    </source>
</evidence>
<evidence type="ECO:0000256" key="4">
    <source>
        <dbReference type="ARBA" id="ARBA00010609"/>
    </source>
</evidence>
<evidence type="ECO:0000256" key="14">
    <source>
        <dbReference type="ARBA" id="ARBA00023185"/>
    </source>
</evidence>
<dbReference type="Pfam" id="PF00394">
    <property type="entry name" value="Cu-oxidase"/>
    <property type="match status" value="1"/>
</dbReference>
<proteinExistence type="evidence at transcript level"/>
<dbReference type="PANTHER" id="PTHR11709">
    <property type="entry name" value="MULTI-COPPER OXIDASE"/>
    <property type="match status" value="1"/>
</dbReference>
<accession>C1KDZ8</accession>
<evidence type="ECO:0000256" key="1">
    <source>
        <dbReference type="ARBA" id="ARBA00000349"/>
    </source>
</evidence>
<dbReference type="PANTHER" id="PTHR11709:SF394">
    <property type="entry name" value="FI03373P-RELATED"/>
    <property type="match status" value="1"/>
</dbReference>
<keyword evidence="6" id="KW-0964">Secreted</keyword>
<dbReference type="CDD" id="cd13903">
    <property type="entry name" value="CuRO_3_Tv-LCC_like"/>
    <property type="match status" value="1"/>
</dbReference>
<evidence type="ECO:0000256" key="3">
    <source>
        <dbReference type="ARBA" id="ARBA00004613"/>
    </source>
</evidence>
<dbReference type="InterPro" id="IPR011706">
    <property type="entry name" value="Cu-oxidase_C"/>
</dbReference>
<dbReference type="Pfam" id="PF07732">
    <property type="entry name" value="Cu-oxidase_3"/>
    <property type="match status" value="1"/>
</dbReference>
<keyword evidence="9" id="KW-0677">Repeat</keyword>
<evidence type="ECO:0000256" key="2">
    <source>
        <dbReference type="ARBA" id="ARBA00001935"/>
    </source>
</evidence>
<evidence type="ECO:0000259" key="17">
    <source>
        <dbReference type="Pfam" id="PF07731"/>
    </source>
</evidence>
<dbReference type="GO" id="GO:0005507">
    <property type="term" value="F:copper ion binding"/>
    <property type="evidence" value="ECO:0007669"/>
    <property type="project" value="InterPro"/>
</dbReference>
<dbReference type="InterPro" id="IPR008972">
    <property type="entry name" value="Cupredoxin"/>
</dbReference>
<evidence type="ECO:0000256" key="7">
    <source>
        <dbReference type="ARBA" id="ARBA00022723"/>
    </source>
</evidence>